<dbReference type="InterPro" id="IPR012341">
    <property type="entry name" value="6hp_glycosidase-like_sf"/>
</dbReference>
<sequence>MSGVPDLDDVAGEWMDAGDLAHLPSLRNQRGQAHVNHDLASLSWLAAPPYSFGYHTGLLRVDGAVVGAERLRWKPWGVRREGKAAGVTVATDTRLALGDDLILWRVAVTNERAEAATVTVSQDLFAPVAHSETGWGWLYSVPWNGGDYHDYHSLERVRATTRPGHEDDPYLLWEGARRVRLGRPRPPGIQRDEDAVAMLLESALPRHVSQDVVYPHGEAAHGTVRALRVGPLRHDGEVELDRDTRVDLDAVEVQDGTELGFDFRPATLGHAGVILTHGNHPDSLQCGLDGDRLWVAICGEREYAARPVTAGTWHRIEISVDQHQAVLRLDGREAARTRHWTASPRWVSKVEGDVVGIVDRGSAARAFYAFDGVPSTVERRGFGGRATWTLELAPGETRTFGVACAYGTDPAAVAAAARRAAAGFAEAHEAVERGWRQLWSNMFKPDNDDFSGHLPTLHTGDRELARAYYMGALLVLYMRNLTASRAEPTFLTGGPRLGPTTTFYWDHTEWSRMYALLEPAGLRAWLLRGLAQPYDEAFGFDVRGGGPLGNNYASNHYSLFRLVEHYVGVTGDLAFLDELAGSVTVGAHLERLAYGWRDRQTRGTGGVLADFGGDPWVLLECVPNYTNAVASFNAAYAGMLRSYAALLRHLGDATKAERVMSDAAALAAAVGGLYAGGGRWKVRHPDRSETIGHVLDFGLVAAALHADLDERVRGEMVSFVTERLLSGDWMRALAADDPIAPHSDRPDHGAAGAFGAWPGVTAYGLAKLGRRDLALGVLRATPRAASGALWGQAMELVDGGRRARVAERGTANRDSIAGAATAEAVLAGLFGVEPGFESLSEDRAATVDVPDIGSLTGLNLARSGVLGAAPQATLPR</sequence>
<dbReference type="KEGG" id="pfla:Pflav_020640"/>
<accession>A0A6F8XP95</accession>
<dbReference type="RefSeq" id="WP_173035554.1">
    <property type="nucleotide sequence ID" value="NZ_AP022870.1"/>
</dbReference>
<dbReference type="Gene3D" id="1.50.10.10">
    <property type="match status" value="1"/>
</dbReference>
<dbReference type="EMBL" id="AP022870">
    <property type="protein sequence ID" value="BCB75654.1"/>
    <property type="molecule type" value="Genomic_DNA"/>
</dbReference>
<evidence type="ECO:0000313" key="2">
    <source>
        <dbReference type="Proteomes" id="UP000502508"/>
    </source>
</evidence>
<evidence type="ECO:0000313" key="1">
    <source>
        <dbReference type="EMBL" id="BCB75654.1"/>
    </source>
</evidence>
<dbReference type="Proteomes" id="UP000502508">
    <property type="component" value="Chromosome"/>
</dbReference>
<protein>
    <submittedName>
        <fullName evidence="1">Uncharacterized protein</fullName>
    </submittedName>
</protein>
<reference evidence="1 2" key="1">
    <citation type="submission" date="2020-03" db="EMBL/GenBank/DDBJ databases">
        <title>Whole genome shotgun sequence of Phytohabitans flavus NBRC 107702.</title>
        <authorList>
            <person name="Komaki H."/>
            <person name="Tamura T."/>
        </authorList>
    </citation>
    <scope>NUCLEOTIDE SEQUENCE [LARGE SCALE GENOMIC DNA]</scope>
    <source>
        <strain evidence="1 2">NBRC 107702</strain>
    </source>
</reference>
<dbReference type="SUPFAM" id="SSF49899">
    <property type="entry name" value="Concanavalin A-like lectins/glucanases"/>
    <property type="match status" value="1"/>
</dbReference>
<keyword evidence="2" id="KW-1185">Reference proteome</keyword>
<proteinExistence type="predicted"/>
<name>A0A6F8XP95_9ACTN</name>
<dbReference type="AlphaFoldDB" id="A0A6F8XP95"/>
<dbReference type="SUPFAM" id="SSF48208">
    <property type="entry name" value="Six-hairpin glycosidases"/>
    <property type="match status" value="1"/>
</dbReference>
<dbReference type="InterPro" id="IPR008928">
    <property type="entry name" value="6-hairpin_glycosidase_sf"/>
</dbReference>
<dbReference type="InterPro" id="IPR013320">
    <property type="entry name" value="ConA-like_dom_sf"/>
</dbReference>
<dbReference type="Gene3D" id="2.60.120.200">
    <property type="match status" value="1"/>
</dbReference>
<gene>
    <name evidence="1" type="ORF">Pflav_020640</name>
</gene>
<organism evidence="1 2">
    <name type="scientific">Phytohabitans flavus</name>
    <dbReference type="NCBI Taxonomy" id="1076124"/>
    <lineage>
        <taxon>Bacteria</taxon>
        <taxon>Bacillati</taxon>
        <taxon>Actinomycetota</taxon>
        <taxon>Actinomycetes</taxon>
        <taxon>Micromonosporales</taxon>
        <taxon>Micromonosporaceae</taxon>
    </lineage>
</organism>
<reference evidence="1 2" key="2">
    <citation type="submission" date="2020-03" db="EMBL/GenBank/DDBJ databases">
        <authorList>
            <person name="Ichikawa N."/>
            <person name="Kimura A."/>
            <person name="Kitahashi Y."/>
            <person name="Uohara A."/>
        </authorList>
    </citation>
    <scope>NUCLEOTIDE SEQUENCE [LARGE SCALE GENOMIC DNA]</scope>
    <source>
        <strain evidence="1 2">NBRC 107702</strain>
    </source>
</reference>
<dbReference type="GO" id="GO:0005975">
    <property type="term" value="P:carbohydrate metabolic process"/>
    <property type="evidence" value="ECO:0007669"/>
    <property type="project" value="InterPro"/>
</dbReference>